<accession>A0A8T5UPH2</accession>
<proteinExistence type="predicted"/>
<name>A0A8T5UPH2_9EURY</name>
<protein>
    <submittedName>
        <fullName evidence="4">Ig-like domain-containing protein</fullName>
    </submittedName>
</protein>
<dbReference type="InterPro" id="IPR010620">
    <property type="entry name" value="SBBP_repeat"/>
</dbReference>
<dbReference type="InterPro" id="IPR014755">
    <property type="entry name" value="Cu-Rt/internalin_Ig-like"/>
</dbReference>
<feature type="domain" description="SbsA Ig-like" evidence="2">
    <location>
        <begin position="1050"/>
        <end position="1151"/>
    </location>
</feature>
<feature type="domain" description="SbsA Ig-like" evidence="2">
    <location>
        <begin position="725"/>
        <end position="830"/>
    </location>
</feature>
<feature type="domain" description="DUF7948" evidence="3">
    <location>
        <begin position="46"/>
        <end position="237"/>
    </location>
</feature>
<comment type="caution">
    <text evidence="4">The sequence shown here is derived from an EMBL/GenBank/DDBJ whole genome shotgun (WGS) entry which is preliminary data.</text>
</comment>
<evidence type="ECO:0000259" key="2">
    <source>
        <dbReference type="Pfam" id="PF13205"/>
    </source>
</evidence>
<feature type="domain" description="SbsA Ig-like" evidence="2">
    <location>
        <begin position="933"/>
        <end position="1036"/>
    </location>
</feature>
<evidence type="ECO:0000313" key="5">
    <source>
        <dbReference type="Proteomes" id="UP000825933"/>
    </source>
</evidence>
<evidence type="ECO:0000259" key="3">
    <source>
        <dbReference type="Pfam" id="PF25778"/>
    </source>
</evidence>
<dbReference type="InterPro" id="IPR052918">
    <property type="entry name" value="Motility_Chemotaxis_Reg"/>
</dbReference>
<dbReference type="AlphaFoldDB" id="A0A8T5UPH2"/>
<dbReference type="RefSeq" id="WP_223791160.1">
    <property type="nucleotide sequence ID" value="NZ_JAIOUQ010000007.1"/>
</dbReference>
<sequence>MNLRKKGLIVLVIMIFFLFMGAASAASTNKKVSLNDKKFTTVNIPFVENHGQISDKNVKYSANTFIGNVYVKDNGIVYTLSKDKKGWVVSEKFVNSNNVDVKGYDRSKTKVSYYKGKSVQKNLATYSKVKYSNLYDGIDLYLKAHGKNIEKIYSIGKIGSPSSIWVTVSGSKGLKINKNGELEILNGLSALKLTKPIAYQIINGKRVNVSVSYVINNLSYGYKTGAYNKNYKLIIDPLLSSTFLSGNSYDNAQGVAVDKAGNVYVTGYTGSYDFPIIPGGYQTTIKSAEWDAFVSKFDSTLTTLISSTFIGGNYSDKATGIALDNQGQSECNVFITGTTYSQNYPNTAFTVPWETGAGDVFISKLSNDLTTLESSTFFGGNRADMANAIIVDASNNIYITGQTFSYNGTDSKNNPVTSFPIRYSSFNEPLAQNSYVGNGDVFVSKLDNNLDFLRSGVVFGGSGTSYGTSLAVDQSNYIYVTGATNANDFPAVTNTNVYPDNGFQNSKGDYDAFIVKLSKQYLENIEGVALLGGSARDIGNSIAVDPLGRVYVVGGTWSSDMYTTLGAKQRQNNGQEDGFVVIMDKQIQNILSSTYLGGNGIDVANGVIVSDQGNIGIIGTTNSTKSFPNELPSGDTTAHGMEDVFFTAFTNVMTAQEKVETTILGGVNADYGEALAIDTIGNVFLVGNTWSNDYPTTSGAYQTATVDNLQYTDDAFISKIDNLFDTSPPTVGSTDPVNNSSNVQLNKIIKLVYNEQIQPGSNFDIGGGLSSITLNGVNVPLSNIQIVMNTLVITPTNLLKSTKYILFIPVDAIEDLAGNIGNEYTLVFNTVVPINVVSTNPVNNANNVVGNQPITITFNIPIKTGPNYALITLLNSASTKIPITKTINGNILTITPISNLTPETYTLSLPINSILDMNNKGLTSIFTTSFTVTSPTVTSTNPVNTAINFPIDKVITVTFDRAIQNPDKLLIKLIRPYNGAEVPITFGITTDLKTLIIYHNTWLLKGVTYNLILNPNCITDLAGNGLITQYNTSFKTVTTTTSALSKTPVNTAPTVTSTNPVNNAVNIPTNKIIKINFSEAIKFGTKCWIELKTSSGKTIAFKKTISGKTLSITPTSALAKGTTYTIIIHSNSITDLTGKGLATAYTTKFKTVTV</sequence>
<dbReference type="Pfam" id="PF25778">
    <property type="entry name" value="DUF7948"/>
    <property type="match status" value="1"/>
</dbReference>
<dbReference type="Pfam" id="PF13205">
    <property type="entry name" value="Big_5"/>
    <property type="match status" value="4"/>
</dbReference>
<dbReference type="Pfam" id="PF06739">
    <property type="entry name" value="SBBP"/>
    <property type="match status" value="4"/>
</dbReference>
<dbReference type="InterPro" id="IPR032812">
    <property type="entry name" value="SbsA_Ig"/>
</dbReference>
<dbReference type="PANTHER" id="PTHR35580">
    <property type="entry name" value="CELL SURFACE GLYCOPROTEIN (S-LAYER PROTEIN)-LIKE PROTEIN"/>
    <property type="match status" value="1"/>
</dbReference>
<evidence type="ECO:0000313" key="4">
    <source>
        <dbReference type="EMBL" id="MBZ2165544.1"/>
    </source>
</evidence>
<evidence type="ECO:0000256" key="1">
    <source>
        <dbReference type="ARBA" id="ARBA00022729"/>
    </source>
</evidence>
<dbReference type="InterPro" id="IPR057708">
    <property type="entry name" value="DUF7948"/>
</dbReference>
<keyword evidence="5" id="KW-1185">Reference proteome</keyword>
<dbReference type="Proteomes" id="UP000825933">
    <property type="component" value="Unassembled WGS sequence"/>
</dbReference>
<gene>
    <name evidence="4" type="ORF">K8N75_05760</name>
</gene>
<organism evidence="4 5">
    <name type="scientific">Methanobacterium spitsbergense</name>
    <dbReference type="NCBI Taxonomy" id="2874285"/>
    <lineage>
        <taxon>Archaea</taxon>
        <taxon>Methanobacteriati</taxon>
        <taxon>Methanobacteriota</taxon>
        <taxon>Methanomada group</taxon>
        <taxon>Methanobacteria</taxon>
        <taxon>Methanobacteriales</taxon>
        <taxon>Methanobacteriaceae</taxon>
        <taxon>Methanobacterium</taxon>
    </lineage>
</organism>
<feature type="domain" description="SbsA Ig-like" evidence="2">
    <location>
        <begin position="833"/>
        <end position="931"/>
    </location>
</feature>
<dbReference type="PANTHER" id="PTHR35580:SF1">
    <property type="entry name" value="PHYTASE-LIKE DOMAIN-CONTAINING PROTEIN"/>
    <property type="match status" value="1"/>
</dbReference>
<dbReference type="Gene3D" id="2.60.40.1220">
    <property type="match status" value="1"/>
</dbReference>
<keyword evidence="1" id="KW-0732">Signal</keyword>
<dbReference type="EMBL" id="JAIOUQ010000007">
    <property type="protein sequence ID" value="MBZ2165544.1"/>
    <property type="molecule type" value="Genomic_DNA"/>
</dbReference>
<reference evidence="5" key="1">
    <citation type="journal article" date="2022" name="Microbiol. Resour. Announc.">
        <title>Draft Genome Sequence of a Methanogenic Archaeon from West Spitsbergen Permafrost.</title>
        <authorList>
            <person name="Trubitsyn V."/>
            <person name="Rivkina E."/>
            <person name="Shcherbakova V."/>
        </authorList>
    </citation>
    <scope>NUCLEOTIDE SEQUENCE [LARGE SCALE GENOMIC DNA]</scope>
    <source>
        <strain evidence="5">VT</strain>
    </source>
</reference>